<dbReference type="InterPro" id="IPR045584">
    <property type="entry name" value="Pilin-like"/>
</dbReference>
<sequence length="362" mass="39002">MSTSSRRGFTLVELLVVIAIIGTLVGLLLPAIQAARARAAMTQCQNNIRQLAIATKGYTTKSGGAYPGWMQLQQVLTNPTRDYYAGTPANDIEVSWAAKLLPDLDAQATWESLQQGTLGAVQNFSTSNPDQIPMLSVFLCPADSHSNSEFPGLSYVANTGGQDVVPNSTFDASDSKANGIFHNLLPGYKGPTVRDGTSDIKDGSDRTLLFSENINKDETGAPATKYAVSWLRSSALFETSNPSIGEQPYGMVWVVQQNYPQPPNDQALPGRELATGIPITGATSEGYKYARPNGAHSGSFNAAFCGGNVKEMNQSIDYRVYQQLMTPNGAKCVWTTNPNNSNTMPTAYFNADPTAQLKESEY</sequence>
<organism evidence="2 3">
    <name type="scientific">Lacipirellula parvula</name>
    <dbReference type="NCBI Taxonomy" id="2650471"/>
    <lineage>
        <taxon>Bacteria</taxon>
        <taxon>Pseudomonadati</taxon>
        <taxon>Planctomycetota</taxon>
        <taxon>Planctomycetia</taxon>
        <taxon>Pirellulales</taxon>
        <taxon>Lacipirellulaceae</taxon>
        <taxon>Lacipirellula</taxon>
    </lineage>
</organism>
<dbReference type="PANTHER" id="PTHR30093:SF2">
    <property type="entry name" value="TYPE II SECRETION SYSTEM PROTEIN H"/>
    <property type="match status" value="1"/>
</dbReference>
<evidence type="ECO:0000259" key="1">
    <source>
        <dbReference type="Pfam" id="PF07596"/>
    </source>
</evidence>
<dbReference type="RefSeq" id="WP_152101756.1">
    <property type="nucleotide sequence ID" value="NZ_AP021861.1"/>
</dbReference>
<evidence type="ECO:0000313" key="2">
    <source>
        <dbReference type="EMBL" id="BBO30643.1"/>
    </source>
</evidence>
<proteinExistence type="predicted"/>
<protein>
    <recommendedName>
        <fullName evidence="1">DUF1559 domain-containing protein</fullName>
    </recommendedName>
</protein>
<dbReference type="NCBIfam" id="TIGR02532">
    <property type="entry name" value="IV_pilin_GFxxxE"/>
    <property type="match status" value="1"/>
</dbReference>
<dbReference type="PROSITE" id="PS00409">
    <property type="entry name" value="PROKAR_NTER_METHYL"/>
    <property type="match status" value="1"/>
</dbReference>
<keyword evidence="3" id="KW-1185">Reference proteome</keyword>
<accession>A0A5K7X871</accession>
<dbReference type="SUPFAM" id="SSF54523">
    <property type="entry name" value="Pili subunits"/>
    <property type="match status" value="1"/>
</dbReference>
<dbReference type="KEGG" id="lpav:PLANPX_0255"/>
<evidence type="ECO:0000313" key="3">
    <source>
        <dbReference type="Proteomes" id="UP000326837"/>
    </source>
</evidence>
<reference evidence="3" key="1">
    <citation type="submission" date="2019-10" db="EMBL/GenBank/DDBJ databases">
        <title>Lacipirellula parvula gen. nov., sp. nov., representing a lineage of planctomycetes widespread in freshwater anoxic habitats, and description of the family Lacipirellulaceae.</title>
        <authorList>
            <person name="Dedysh S.N."/>
            <person name="Kulichevskaya I.S."/>
            <person name="Beletsky A.V."/>
            <person name="Rakitin A.L."/>
            <person name="Mardanov A.V."/>
            <person name="Ivanova A.A."/>
            <person name="Saltykova V.X."/>
            <person name="Rijpstra W.I.C."/>
            <person name="Sinninghe Damste J.S."/>
            <person name="Ravin N.V."/>
        </authorList>
    </citation>
    <scope>NUCLEOTIDE SEQUENCE [LARGE SCALE GENOMIC DNA]</scope>
    <source>
        <strain evidence="3">PX69</strain>
    </source>
</reference>
<dbReference type="EMBL" id="AP021861">
    <property type="protein sequence ID" value="BBO30643.1"/>
    <property type="molecule type" value="Genomic_DNA"/>
</dbReference>
<dbReference type="Pfam" id="PF07963">
    <property type="entry name" value="N_methyl"/>
    <property type="match status" value="1"/>
</dbReference>
<dbReference type="PANTHER" id="PTHR30093">
    <property type="entry name" value="GENERAL SECRETION PATHWAY PROTEIN G"/>
    <property type="match status" value="1"/>
</dbReference>
<name>A0A5K7X871_9BACT</name>
<gene>
    <name evidence="2" type="ORF">PLANPX_0255</name>
</gene>
<dbReference type="InterPro" id="IPR012902">
    <property type="entry name" value="N_methyl_site"/>
</dbReference>
<dbReference type="AlphaFoldDB" id="A0A5K7X871"/>
<dbReference type="Proteomes" id="UP000326837">
    <property type="component" value="Chromosome"/>
</dbReference>
<feature type="domain" description="DUF1559" evidence="1">
    <location>
        <begin position="33"/>
        <end position="317"/>
    </location>
</feature>
<dbReference type="Gene3D" id="3.30.700.10">
    <property type="entry name" value="Glycoprotein, Type 4 Pilin"/>
    <property type="match status" value="1"/>
</dbReference>
<dbReference type="InterPro" id="IPR011453">
    <property type="entry name" value="DUF1559"/>
</dbReference>
<dbReference type="Pfam" id="PF07596">
    <property type="entry name" value="SBP_bac_10"/>
    <property type="match status" value="1"/>
</dbReference>